<comment type="caution">
    <text evidence="2">The sequence shown here is derived from an EMBL/GenBank/DDBJ whole genome shotgun (WGS) entry which is preliminary data.</text>
</comment>
<feature type="region of interest" description="Disordered" evidence="1">
    <location>
        <begin position="1"/>
        <end position="21"/>
    </location>
</feature>
<dbReference type="EMBL" id="MU129196">
    <property type="protein sequence ID" value="KAF9504775.1"/>
    <property type="molecule type" value="Genomic_DNA"/>
</dbReference>
<evidence type="ECO:0000313" key="2">
    <source>
        <dbReference type="EMBL" id="KAF9504775.1"/>
    </source>
</evidence>
<organism evidence="2 3">
    <name type="scientific">Hydnum rufescens UP504</name>
    <dbReference type="NCBI Taxonomy" id="1448309"/>
    <lineage>
        <taxon>Eukaryota</taxon>
        <taxon>Fungi</taxon>
        <taxon>Dikarya</taxon>
        <taxon>Basidiomycota</taxon>
        <taxon>Agaricomycotina</taxon>
        <taxon>Agaricomycetes</taxon>
        <taxon>Cantharellales</taxon>
        <taxon>Hydnaceae</taxon>
        <taxon>Hydnum</taxon>
    </lineage>
</organism>
<proteinExistence type="predicted"/>
<dbReference type="Proteomes" id="UP000886523">
    <property type="component" value="Unassembled WGS sequence"/>
</dbReference>
<accession>A0A9P6DNL6</accession>
<gene>
    <name evidence="2" type="ORF">BS47DRAFT_1401053</name>
</gene>
<reference evidence="2" key="1">
    <citation type="journal article" date="2020" name="Nat. Commun.">
        <title>Large-scale genome sequencing of mycorrhizal fungi provides insights into the early evolution of symbiotic traits.</title>
        <authorList>
            <person name="Miyauchi S."/>
            <person name="Kiss E."/>
            <person name="Kuo A."/>
            <person name="Drula E."/>
            <person name="Kohler A."/>
            <person name="Sanchez-Garcia M."/>
            <person name="Morin E."/>
            <person name="Andreopoulos B."/>
            <person name="Barry K.W."/>
            <person name="Bonito G."/>
            <person name="Buee M."/>
            <person name="Carver A."/>
            <person name="Chen C."/>
            <person name="Cichocki N."/>
            <person name="Clum A."/>
            <person name="Culley D."/>
            <person name="Crous P.W."/>
            <person name="Fauchery L."/>
            <person name="Girlanda M."/>
            <person name="Hayes R.D."/>
            <person name="Keri Z."/>
            <person name="LaButti K."/>
            <person name="Lipzen A."/>
            <person name="Lombard V."/>
            <person name="Magnuson J."/>
            <person name="Maillard F."/>
            <person name="Murat C."/>
            <person name="Nolan M."/>
            <person name="Ohm R.A."/>
            <person name="Pangilinan J."/>
            <person name="Pereira M.F."/>
            <person name="Perotto S."/>
            <person name="Peter M."/>
            <person name="Pfister S."/>
            <person name="Riley R."/>
            <person name="Sitrit Y."/>
            <person name="Stielow J.B."/>
            <person name="Szollosi G."/>
            <person name="Zifcakova L."/>
            <person name="Stursova M."/>
            <person name="Spatafora J.W."/>
            <person name="Tedersoo L."/>
            <person name="Vaario L.M."/>
            <person name="Yamada A."/>
            <person name="Yan M."/>
            <person name="Wang P."/>
            <person name="Xu J."/>
            <person name="Bruns T."/>
            <person name="Baldrian P."/>
            <person name="Vilgalys R."/>
            <person name="Dunand C."/>
            <person name="Henrissat B."/>
            <person name="Grigoriev I.V."/>
            <person name="Hibbett D."/>
            <person name="Nagy L.G."/>
            <person name="Martin F.M."/>
        </authorList>
    </citation>
    <scope>NUCLEOTIDE SEQUENCE</scope>
    <source>
        <strain evidence="2">UP504</strain>
    </source>
</reference>
<keyword evidence="3" id="KW-1185">Reference proteome</keyword>
<protein>
    <submittedName>
        <fullName evidence="2">Uncharacterized protein</fullName>
    </submittedName>
</protein>
<sequence length="98" mass="9998">MPASPKATPSNPSLPVKSGASLASSSVPTAMDIGIGPLGDGVSEVVTMLLEQMKLKLASTRLEIAALQHEVTGLGRDVSGVWGNIGELCNLLTNDGVE</sequence>
<name>A0A9P6DNL6_9AGAM</name>
<evidence type="ECO:0000313" key="3">
    <source>
        <dbReference type="Proteomes" id="UP000886523"/>
    </source>
</evidence>
<dbReference type="AlphaFoldDB" id="A0A9P6DNL6"/>
<evidence type="ECO:0000256" key="1">
    <source>
        <dbReference type="SAM" id="MobiDB-lite"/>
    </source>
</evidence>